<dbReference type="GO" id="GO:0006979">
    <property type="term" value="P:response to oxidative stress"/>
    <property type="evidence" value="ECO:0007669"/>
    <property type="project" value="InterPro"/>
</dbReference>
<dbReference type="PROSITE" id="PS51790">
    <property type="entry name" value="MSRB"/>
    <property type="match status" value="1"/>
</dbReference>
<dbReference type="InterPro" id="IPR002579">
    <property type="entry name" value="Met_Sox_Rdtase_MsrB_dom"/>
</dbReference>
<protein>
    <recommendedName>
        <fullName evidence="1">peptide-methionine (R)-S-oxide reductase</fullName>
        <ecNumber evidence="1">1.8.4.12</ecNumber>
    </recommendedName>
</protein>
<dbReference type="AlphaFoldDB" id="A0A2W5BU21"/>
<dbReference type="Proteomes" id="UP000249557">
    <property type="component" value="Unassembled WGS sequence"/>
</dbReference>
<name>A0A2W5BU21_9BACT</name>
<gene>
    <name evidence="6" type="ORF">DI626_05960</name>
</gene>
<keyword evidence="4" id="KW-1133">Transmembrane helix</keyword>
<dbReference type="GO" id="GO:0030091">
    <property type="term" value="P:protein repair"/>
    <property type="evidence" value="ECO:0007669"/>
    <property type="project" value="InterPro"/>
</dbReference>
<sequence>MGLDRQDFLHISSYGLNLGYIKTMKTDLSRRLFLGSAIGAAVMAALPVRAMADMINFNFLKKKNTSFPYQLTDKEWFDKLGPEGFKVLRAGENETAGTSPLLRETRKGTYACRGCGEAQFASNAKVMANDWPTFRRPINAKNIGTSADFGILLPRTEVHCAKCGSHLGYKFMAQEQQGADQWLYPINGISLEFRPA</sequence>
<organism evidence="6 7">
    <name type="scientific">Micavibrio aeruginosavorus</name>
    <dbReference type="NCBI Taxonomy" id="349221"/>
    <lineage>
        <taxon>Bacteria</taxon>
        <taxon>Pseudomonadati</taxon>
        <taxon>Bdellovibrionota</taxon>
        <taxon>Bdellovibrionia</taxon>
        <taxon>Bdellovibrionales</taxon>
        <taxon>Pseudobdellovibrionaceae</taxon>
        <taxon>Micavibrio</taxon>
    </lineage>
</organism>
<keyword evidence="2" id="KW-0560">Oxidoreductase</keyword>
<dbReference type="EC" id="1.8.4.12" evidence="1"/>
<evidence type="ECO:0000313" key="6">
    <source>
        <dbReference type="EMBL" id="PZO86645.1"/>
    </source>
</evidence>
<accession>A0A2W5BU21</accession>
<keyword evidence="4" id="KW-0812">Transmembrane</keyword>
<dbReference type="InterPro" id="IPR028427">
    <property type="entry name" value="Met_Sox_Rdtase_MsrB"/>
</dbReference>
<evidence type="ECO:0000256" key="3">
    <source>
        <dbReference type="ARBA" id="ARBA00048488"/>
    </source>
</evidence>
<dbReference type="InterPro" id="IPR006311">
    <property type="entry name" value="TAT_signal"/>
</dbReference>
<feature type="domain" description="MsrB" evidence="5">
    <location>
        <begin position="73"/>
        <end position="196"/>
    </location>
</feature>
<dbReference type="InterPro" id="IPR011057">
    <property type="entry name" value="Mss4-like_sf"/>
</dbReference>
<dbReference type="SUPFAM" id="SSF51316">
    <property type="entry name" value="Mss4-like"/>
    <property type="match status" value="1"/>
</dbReference>
<feature type="transmembrane region" description="Helical" evidence="4">
    <location>
        <begin position="32"/>
        <end position="52"/>
    </location>
</feature>
<evidence type="ECO:0000259" key="5">
    <source>
        <dbReference type="PROSITE" id="PS51790"/>
    </source>
</evidence>
<dbReference type="PANTHER" id="PTHR10173:SF57">
    <property type="entry name" value="PEPTIDE-METHIONINE (R)-S-OXIDE REDUCTASE"/>
    <property type="match status" value="1"/>
</dbReference>
<dbReference type="Pfam" id="PF01641">
    <property type="entry name" value="SelR"/>
    <property type="match status" value="1"/>
</dbReference>
<evidence type="ECO:0000256" key="4">
    <source>
        <dbReference type="SAM" id="Phobius"/>
    </source>
</evidence>
<dbReference type="EMBL" id="QFNK01000102">
    <property type="protein sequence ID" value="PZO86645.1"/>
    <property type="molecule type" value="Genomic_DNA"/>
</dbReference>
<dbReference type="PANTHER" id="PTHR10173">
    <property type="entry name" value="METHIONINE SULFOXIDE REDUCTASE"/>
    <property type="match status" value="1"/>
</dbReference>
<dbReference type="GO" id="GO:0033743">
    <property type="term" value="F:peptide-methionine (R)-S-oxide reductase activity"/>
    <property type="evidence" value="ECO:0007669"/>
    <property type="project" value="UniProtKB-EC"/>
</dbReference>
<comment type="catalytic activity">
    <reaction evidence="3">
        <text>L-methionyl-[protein] + [thioredoxin]-disulfide + H2O = L-methionyl-(R)-S-oxide-[protein] + [thioredoxin]-dithiol</text>
        <dbReference type="Rhea" id="RHEA:24164"/>
        <dbReference type="Rhea" id="RHEA-COMP:10698"/>
        <dbReference type="Rhea" id="RHEA-COMP:10700"/>
        <dbReference type="Rhea" id="RHEA-COMP:12313"/>
        <dbReference type="Rhea" id="RHEA-COMP:12314"/>
        <dbReference type="ChEBI" id="CHEBI:15377"/>
        <dbReference type="ChEBI" id="CHEBI:16044"/>
        <dbReference type="ChEBI" id="CHEBI:29950"/>
        <dbReference type="ChEBI" id="CHEBI:45764"/>
        <dbReference type="ChEBI" id="CHEBI:50058"/>
        <dbReference type="EC" id="1.8.4.12"/>
    </reaction>
</comment>
<proteinExistence type="predicted"/>
<comment type="caution">
    <text evidence="6">The sequence shown here is derived from an EMBL/GenBank/DDBJ whole genome shotgun (WGS) entry which is preliminary data.</text>
</comment>
<dbReference type="GO" id="GO:0005737">
    <property type="term" value="C:cytoplasm"/>
    <property type="evidence" value="ECO:0007669"/>
    <property type="project" value="TreeGrafter"/>
</dbReference>
<dbReference type="PROSITE" id="PS51318">
    <property type="entry name" value="TAT"/>
    <property type="match status" value="1"/>
</dbReference>
<evidence type="ECO:0000313" key="7">
    <source>
        <dbReference type="Proteomes" id="UP000249557"/>
    </source>
</evidence>
<dbReference type="Gene3D" id="2.170.150.20">
    <property type="entry name" value="Peptide methionine sulfoxide reductase"/>
    <property type="match status" value="1"/>
</dbReference>
<evidence type="ECO:0000256" key="1">
    <source>
        <dbReference type="ARBA" id="ARBA00012499"/>
    </source>
</evidence>
<keyword evidence="4" id="KW-0472">Membrane</keyword>
<evidence type="ECO:0000256" key="2">
    <source>
        <dbReference type="ARBA" id="ARBA00023002"/>
    </source>
</evidence>
<reference evidence="6 7" key="1">
    <citation type="submission" date="2017-08" db="EMBL/GenBank/DDBJ databases">
        <title>Infants hospitalized years apart are colonized by the same room-sourced microbial strains.</title>
        <authorList>
            <person name="Brooks B."/>
            <person name="Olm M.R."/>
            <person name="Firek B.A."/>
            <person name="Baker R."/>
            <person name="Thomas B.C."/>
            <person name="Morowitz M.J."/>
            <person name="Banfield J.F."/>
        </authorList>
    </citation>
    <scope>NUCLEOTIDE SEQUENCE [LARGE SCALE GENOMIC DNA]</scope>
    <source>
        <strain evidence="6">S2_018_000_R2_104</strain>
    </source>
</reference>